<dbReference type="Pfam" id="PF23598">
    <property type="entry name" value="LRR_14"/>
    <property type="match status" value="1"/>
</dbReference>
<evidence type="ECO:0000256" key="17">
    <source>
        <dbReference type="ARBA" id="ARBA00023136"/>
    </source>
</evidence>
<dbReference type="PRINTS" id="PR00019">
    <property type="entry name" value="LEURICHRPT"/>
</dbReference>
<dbReference type="FunFam" id="3.30.200.20:FF:000432">
    <property type="entry name" value="LRR receptor-like serine/threonine-protein kinase EFR"/>
    <property type="match status" value="1"/>
</dbReference>
<feature type="transmembrane region" description="Helical" evidence="23">
    <location>
        <begin position="653"/>
        <end position="676"/>
    </location>
</feature>
<keyword evidence="8" id="KW-0433">Leucine-rich repeat</keyword>
<keyword evidence="10 23" id="KW-0812">Transmembrane</keyword>
<keyword evidence="18" id="KW-0675">Receptor</keyword>
<evidence type="ECO:0000256" key="21">
    <source>
        <dbReference type="ARBA" id="ARBA00048679"/>
    </source>
</evidence>
<keyword evidence="9" id="KW-0808">Transferase</keyword>
<dbReference type="PROSITE" id="PS00108">
    <property type="entry name" value="PROTEIN_KINASE_ST"/>
    <property type="match status" value="1"/>
</dbReference>
<sequence length="1019" mass="111576">MNSGQPTTSLSSSSCFAFIFSFFIIFLITTTISVSGVGNNETDYQALLHFKSMIRNEEGLSSWNSSFHFCDWSGVYCGKRHRRVTDLWLESQGLEGSLSPYIGNLSFLRLFSIANNSFQGTIPHELGRLYRLRVLDLGHNKFNGVIPSNVSGCSKLERLGLNENKLVGSIPKEMSFLSKLTFIAVHDNKLTGGIPSVLGNISIESFSASENPLGGSIPDTISHWKSLTEFYIGGCNLNGTIPHSIFNHSLLTHFSVSSNHLTGSLPSALGAMLPRLVYLQLYGNKLTGPLPASLSNCSKLGFLEAQDNNFSGKLKIDFAKLKDMYWISIGGNNFGFGEADDMKFIDTLKNCSKLDTLDLSSSKLQGVLPASIGNLSDRLAYLVLDQNLIYGNLPPSIGNLAGLTTLILANNRFTGKIPSTIGQLQKLQVAALFKNQFSGPIPESIGNLSLLTNLWLNSNRLESHIPSSLGKCHHLLDVNLSDNKLSGRIPKQLLQLISLTIVLNLSQNNLSGSLPTEVGKLQMLTSLDLSYNNLSGKIPSSISGCISLVFLSLKGNLFQGTVPPSLSSLRGVSTLDLSHNNLSGQIPRFLERLILLEYVNLSYNDFEGDVPVVGVFANASAYSVLGNSRLCGGLAELDLPKCKKNTGKHQKRILVFVIGLLIVSILFTVLCFLYAWCKKIKNQPSQSSVDDEKSKQVSYTYSQLFKATNGFSEANLIGEGGFSSVYKGVLDDHDGKIVAVKVIHLQNRGAHKSFIAECEAWRNIRHRNLLKIITSCSSLDFQGYDFKALVYKFMPNGSLHDWLHSTESKSRLNLLQRINILIDVASALDYLHNHCLPSIVHCDLKPSNILLDDDMVAHVGDFGLARFLGTNSDQNSTSGIIGTIGYAPPEYGVGSEMASSGDVYSFGILLLEMMTGKRPTDNIFNEGLSLHKFAYLALPDHVTDVVDDDLLNFLQEHAAPKKCTSTNAKLIEECVASIVKTGVSCSMDSPPQRMNIRIVAHELHHIWDTLQNILPAPHT</sequence>
<dbReference type="PROSITE" id="PS50011">
    <property type="entry name" value="PROTEIN_KINASE_DOM"/>
    <property type="match status" value="1"/>
</dbReference>
<evidence type="ECO:0000313" key="26">
    <source>
        <dbReference type="Proteomes" id="UP001177003"/>
    </source>
</evidence>
<dbReference type="InterPro" id="IPR017441">
    <property type="entry name" value="Protein_kinase_ATP_BS"/>
</dbReference>
<evidence type="ECO:0000256" key="4">
    <source>
        <dbReference type="ARBA" id="ARBA00012513"/>
    </source>
</evidence>
<dbReference type="PANTHER" id="PTHR48053:SF37">
    <property type="entry name" value="LEUCINE-RICH REPEAT PROTEIN KINASE FAMILY PROTEIN"/>
    <property type="match status" value="1"/>
</dbReference>
<dbReference type="FunFam" id="3.80.10.10:FF:000275">
    <property type="entry name" value="Leucine-rich repeat receptor-like protein kinase"/>
    <property type="match status" value="1"/>
</dbReference>
<dbReference type="EC" id="2.7.11.1" evidence="4"/>
<dbReference type="InterPro" id="IPR001611">
    <property type="entry name" value="Leu-rich_rpt"/>
</dbReference>
<dbReference type="SUPFAM" id="SSF52047">
    <property type="entry name" value="RNI-like"/>
    <property type="match status" value="1"/>
</dbReference>
<evidence type="ECO:0000256" key="13">
    <source>
        <dbReference type="ARBA" id="ARBA00022741"/>
    </source>
</evidence>
<feature type="binding site" evidence="22">
    <location>
        <position position="741"/>
    </location>
    <ligand>
        <name>ATP</name>
        <dbReference type="ChEBI" id="CHEBI:30616"/>
    </ligand>
</feature>
<keyword evidence="19" id="KW-0325">Glycoprotein</keyword>
<dbReference type="InterPro" id="IPR011009">
    <property type="entry name" value="Kinase-like_dom_sf"/>
</dbReference>
<evidence type="ECO:0000256" key="6">
    <source>
        <dbReference type="ARBA" id="ARBA00022527"/>
    </source>
</evidence>
<evidence type="ECO:0000256" key="18">
    <source>
        <dbReference type="ARBA" id="ARBA00023170"/>
    </source>
</evidence>
<proteinExistence type="inferred from homology"/>
<feature type="transmembrane region" description="Helical" evidence="23">
    <location>
        <begin position="16"/>
        <end position="37"/>
    </location>
</feature>
<dbReference type="SUPFAM" id="SSF52058">
    <property type="entry name" value="L domain-like"/>
    <property type="match status" value="1"/>
</dbReference>
<dbReference type="GO" id="GO:0005886">
    <property type="term" value="C:plasma membrane"/>
    <property type="evidence" value="ECO:0007669"/>
    <property type="project" value="UniProtKB-SubCell"/>
</dbReference>
<evidence type="ECO:0000256" key="19">
    <source>
        <dbReference type="ARBA" id="ARBA00023180"/>
    </source>
</evidence>
<dbReference type="PANTHER" id="PTHR48053">
    <property type="entry name" value="LEUCINE RICH REPEAT FAMILY PROTEIN, EXPRESSED"/>
    <property type="match status" value="1"/>
</dbReference>
<evidence type="ECO:0000256" key="22">
    <source>
        <dbReference type="PROSITE-ProRule" id="PRU10141"/>
    </source>
</evidence>
<dbReference type="Gene3D" id="3.30.200.20">
    <property type="entry name" value="Phosphorylase Kinase, domain 1"/>
    <property type="match status" value="1"/>
</dbReference>
<dbReference type="SMART" id="SM00369">
    <property type="entry name" value="LRR_TYP"/>
    <property type="match status" value="6"/>
</dbReference>
<evidence type="ECO:0000256" key="9">
    <source>
        <dbReference type="ARBA" id="ARBA00022679"/>
    </source>
</evidence>
<dbReference type="AlphaFoldDB" id="A0AA35YGX7"/>
<dbReference type="InterPro" id="IPR055414">
    <property type="entry name" value="LRR_R13L4/SHOC2-like"/>
</dbReference>
<dbReference type="Proteomes" id="UP001177003">
    <property type="component" value="Chromosome 2"/>
</dbReference>
<dbReference type="Pfam" id="PF08263">
    <property type="entry name" value="LRRNT_2"/>
    <property type="match status" value="1"/>
</dbReference>
<keyword evidence="14" id="KW-0418">Kinase</keyword>
<dbReference type="GO" id="GO:0051707">
    <property type="term" value="P:response to other organism"/>
    <property type="evidence" value="ECO:0007669"/>
    <property type="project" value="UniProtKB-ARBA"/>
</dbReference>
<keyword evidence="16 23" id="KW-1133">Transmembrane helix</keyword>
<keyword evidence="11" id="KW-0732">Signal</keyword>
<dbReference type="Pfam" id="PF13855">
    <property type="entry name" value="LRR_8"/>
    <property type="match status" value="1"/>
</dbReference>
<evidence type="ECO:0000256" key="1">
    <source>
        <dbReference type="ARBA" id="ARBA00004251"/>
    </source>
</evidence>
<accession>A0AA35YGX7</accession>
<evidence type="ECO:0000256" key="14">
    <source>
        <dbReference type="ARBA" id="ARBA00022777"/>
    </source>
</evidence>
<evidence type="ECO:0000256" key="7">
    <source>
        <dbReference type="ARBA" id="ARBA00022553"/>
    </source>
</evidence>
<dbReference type="SMART" id="SM00220">
    <property type="entry name" value="S_TKc"/>
    <property type="match status" value="1"/>
</dbReference>
<evidence type="ECO:0000256" key="12">
    <source>
        <dbReference type="ARBA" id="ARBA00022737"/>
    </source>
</evidence>
<dbReference type="InterPro" id="IPR003591">
    <property type="entry name" value="Leu-rich_rpt_typical-subtyp"/>
</dbReference>
<evidence type="ECO:0000256" key="16">
    <source>
        <dbReference type="ARBA" id="ARBA00022989"/>
    </source>
</evidence>
<evidence type="ECO:0000256" key="3">
    <source>
        <dbReference type="ARBA" id="ARBA00009592"/>
    </source>
</evidence>
<keyword evidence="26" id="KW-1185">Reference proteome</keyword>
<dbReference type="Pfam" id="PF00069">
    <property type="entry name" value="Pkinase"/>
    <property type="match status" value="1"/>
</dbReference>
<keyword evidence="17 23" id="KW-0472">Membrane</keyword>
<keyword evidence="15 22" id="KW-0067">ATP-binding</keyword>
<protein>
    <recommendedName>
        <fullName evidence="4">non-specific serine/threonine protein kinase</fullName>
        <ecNumber evidence="4">2.7.11.1</ecNumber>
    </recommendedName>
</protein>
<dbReference type="GO" id="GO:0006952">
    <property type="term" value="P:defense response"/>
    <property type="evidence" value="ECO:0007669"/>
    <property type="project" value="UniProtKB-ARBA"/>
</dbReference>
<dbReference type="InterPro" id="IPR013210">
    <property type="entry name" value="LRR_N_plant-typ"/>
</dbReference>
<dbReference type="FunFam" id="3.80.10.10:FF:000041">
    <property type="entry name" value="LRR receptor-like serine/threonine-protein kinase ERECTA"/>
    <property type="match status" value="1"/>
</dbReference>
<dbReference type="InterPro" id="IPR000719">
    <property type="entry name" value="Prot_kinase_dom"/>
</dbReference>
<dbReference type="Gene3D" id="3.80.10.10">
    <property type="entry name" value="Ribonuclease Inhibitor"/>
    <property type="match status" value="4"/>
</dbReference>
<comment type="similarity">
    <text evidence="2">Belongs to the protein kinase superfamily. Ser/Thr protein kinase family.</text>
</comment>
<keyword evidence="6" id="KW-0723">Serine/threonine-protein kinase</keyword>
<evidence type="ECO:0000259" key="24">
    <source>
        <dbReference type="PROSITE" id="PS50011"/>
    </source>
</evidence>
<dbReference type="EMBL" id="OX465078">
    <property type="protein sequence ID" value="CAI9273693.1"/>
    <property type="molecule type" value="Genomic_DNA"/>
</dbReference>
<feature type="domain" description="Protein kinase" evidence="24">
    <location>
        <begin position="711"/>
        <end position="1008"/>
    </location>
</feature>
<dbReference type="InterPro" id="IPR008271">
    <property type="entry name" value="Ser/Thr_kinase_AS"/>
</dbReference>
<comment type="subcellular location">
    <subcellularLocation>
        <location evidence="1">Cell membrane</location>
        <topology evidence="1">Single-pass type I membrane protein</topology>
    </subcellularLocation>
</comment>
<keyword evidence="5" id="KW-1003">Cell membrane</keyword>
<comment type="catalytic activity">
    <reaction evidence="20">
        <text>L-threonyl-[protein] + ATP = O-phospho-L-threonyl-[protein] + ADP + H(+)</text>
        <dbReference type="Rhea" id="RHEA:46608"/>
        <dbReference type="Rhea" id="RHEA-COMP:11060"/>
        <dbReference type="Rhea" id="RHEA-COMP:11605"/>
        <dbReference type="ChEBI" id="CHEBI:15378"/>
        <dbReference type="ChEBI" id="CHEBI:30013"/>
        <dbReference type="ChEBI" id="CHEBI:30616"/>
        <dbReference type="ChEBI" id="CHEBI:61977"/>
        <dbReference type="ChEBI" id="CHEBI:456216"/>
        <dbReference type="EC" id="2.7.11.1"/>
    </reaction>
</comment>
<evidence type="ECO:0000256" key="5">
    <source>
        <dbReference type="ARBA" id="ARBA00022475"/>
    </source>
</evidence>
<dbReference type="GO" id="GO:0005524">
    <property type="term" value="F:ATP binding"/>
    <property type="evidence" value="ECO:0007669"/>
    <property type="project" value="UniProtKB-UniRule"/>
</dbReference>
<dbReference type="SUPFAM" id="SSF56112">
    <property type="entry name" value="Protein kinase-like (PK-like)"/>
    <property type="match status" value="1"/>
</dbReference>
<evidence type="ECO:0000256" key="11">
    <source>
        <dbReference type="ARBA" id="ARBA00022729"/>
    </source>
</evidence>
<reference evidence="25" key="1">
    <citation type="submission" date="2023-04" db="EMBL/GenBank/DDBJ databases">
        <authorList>
            <person name="Vijverberg K."/>
            <person name="Xiong W."/>
            <person name="Schranz E."/>
        </authorList>
    </citation>
    <scope>NUCLEOTIDE SEQUENCE</scope>
</reference>
<dbReference type="FunFam" id="1.10.510.10:FF:000358">
    <property type="entry name" value="Putative leucine-rich repeat receptor-like serine/threonine-protein kinase"/>
    <property type="match status" value="1"/>
</dbReference>
<dbReference type="PROSITE" id="PS00107">
    <property type="entry name" value="PROTEIN_KINASE_ATP"/>
    <property type="match status" value="1"/>
</dbReference>
<evidence type="ECO:0000313" key="25">
    <source>
        <dbReference type="EMBL" id="CAI9273693.1"/>
    </source>
</evidence>
<dbReference type="InterPro" id="IPR032675">
    <property type="entry name" value="LRR_dom_sf"/>
</dbReference>
<evidence type="ECO:0000256" key="20">
    <source>
        <dbReference type="ARBA" id="ARBA00047899"/>
    </source>
</evidence>
<gene>
    <name evidence="25" type="ORF">LSALG_LOCUS13823</name>
</gene>
<keyword evidence="13 22" id="KW-0547">Nucleotide-binding</keyword>
<dbReference type="Pfam" id="PF00560">
    <property type="entry name" value="LRR_1"/>
    <property type="match status" value="6"/>
</dbReference>
<dbReference type="InterPro" id="IPR051716">
    <property type="entry name" value="Plant_RL_S/T_kinase"/>
</dbReference>
<evidence type="ECO:0000256" key="15">
    <source>
        <dbReference type="ARBA" id="ARBA00022840"/>
    </source>
</evidence>
<evidence type="ECO:0000256" key="10">
    <source>
        <dbReference type="ARBA" id="ARBA00022692"/>
    </source>
</evidence>
<dbReference type="GO" id="GO:0004674">
    <property type="term" value="F:protein serine/threonine kinase activity"/>
    <property type="evidence" value="ECO:0007669"/>
    <property type="project" value="UniProtKB-KW"/>
</dbReference>
<dbReference type="FunFam" id="3.80.10.10:FF:000288">
    <property type="entry name" value="LRR receptor-like serine/threonine-protein kinase EFR"/>
    <property type="match status" value="1"/>
</dbReference>
<name>A0AA35YGX7_LACSI</name>
<keyword evidence="12" id="KW-0677">Repeat</keyword>
<evidence type="ECO:0000256" key="8">
    <source>
        <dbReference type="ARBA" id="ARBA00022614"/>
    </source>
</evidence>
<keyword evidence="7" id="KW-0597">Phosphoprotein</keyword>
<comment type="catalytic activity">
    <reaction evidence="21">
        <text>L-seryl-[protein] + ATP = O-phospho-L-seryl-[protein] + ADP + H(+)</text>
        <dbReference type="Rhea" id="RHEA:17989"/>
        <dbReference type="Rhea" id="RHEA-COMP:9863"/>
        <dbReference type="Rhea" id="RHEA-COMP:11604"/>
        <dbReference type="ChEBI" id="CHEBI:15378"/>
        <dbReference type="ChEBI" id="CHEBI:29999"/>
        <dbReference type="ChEBI" id="CHEBI:30616"/>
        <dbReference type="ChEBI" id="CHEBI:83421"/>
        <dbReference type="ChEBI" id="CHEBI:456216"/>
        <dbReference type="EC" id="2.7.11.1"/>
    </reaction>
</comment>
<evidence type="ECO:0000256" key="2">
    <source>
        <dbReference type="ARBA" id="ARBA00008684"/>
    </source>
</evidence>
<dbReference type="Gene3D" id="1.10.510.10">
    <property type="entry name" value="Transferase(Phosphotransferase) domain 1"/>
    <property type="match status" value="1"/>
</dbReference>
<evidence type="ECO:0000256" key="23">
    <source>
        <dbReference type="SAM" id="Phobius"/>
    </source>
</evidence>
<organism evidence="25 26">
    <name type="scientific">Lactuca saligna</name>
    <name type="common">Willowleaf lettuce</name>
    <dbReference type="NCBI Taxonomy" id="75948"/>
    <lineage>
        <taxon>Eukaryota</taxon>
        <taxon>Viridiplantae</taxon>
        <taxon>Streptophyta</taxon>
        <taxon>Embryophyta</taxon>
        <taxon>Tracheophyta</taxon>
        <taxon>Spermatophyta</taxon>
        <taxon>Magnoliopsida</taxon>
        <taxon>eudicotyledons</taxon>
        <taxon>Gunneridae</taxon>
        <taxon>Pentapetalae</taxon>
        <taxon>asterids</taxon>
        <taxon>campanulids</taxon>
        <taxon>Asterales</taxon>
        <taxon>Asteraceae</taxon>
        <taxon>Cichorioideae</taxon>
        <taxon>Cichorieae</taxon>
        <taxon>Lactucinae</taxon>
        <taxon>Lactuca</taxon>
    </lineage>
</organism>
<comment type="similarity">
    <text evidence="3">Belongs to the RLP family.</text>
</comment>